<dbReference type="Proteomes" id="UP000463700">
    <property type="component" value="Unassembled WGS sequence"/>
</dbReference>
<dbReference type="PANTHER" id="PTHR30629:SF2">
    <property type="entry name" value="PROPHAGE INTEGRASE INTS-RELATED"/>
    <property type="match status" value="1"/>
</dbReference>
<dbReference type="InterPro" id="IPR025166">
    <property type="entry name" value="Integrase_DNA_bind_dom"/>
</dbReference>
<comment type="similarity">
    <text evidence="1">Belongs to the 'phage' integrase family.</text>
</comment>
<evidence type="ECO:0000256" key="3">
    <source>
        <dbReference type="ARBA" id="ARBA00023125"/>
    </source>
</evidence>
<dbReference type="Pfam" id="PF00589">
    <property type="entry name" value="Phage_integrase"/>
    <property type="match status" value="1"/>
</dbReference>
<name>A0A6N6WGI2_9BURK</name>
<protein>
    <submittedName>
        <fullName evidence="6">Tyrosine-type recombinase/integrase</fullName>
    </submittedName>
</protein>
<dbReference type="GO" id="GO:0003677">
    <property type="term" value="F:DNA binding"/>
    <property type="evidence" value="ECO:0007669"/>
    <property type="project" value="UniProtKB-KW"/>
</dbReference>
<dbReference type="SUPFAM" id="SSF56349">
    <property type="entry name" value="DNA breaking-rejoining enzymes"/>
    <property type="match status" value="1"/>
</dbReference>
<dbReference type="InterPro" id="IPR053876">
    <property type="entry name" value="Phage_int_M"/>
</dbReference>
<evidence type="ECO:0000313" key="6">
    <source>
        <dbReference type="EMBL" id="KAE8759643.1"/>
    </source>
</evidence>
<keyword evidence="3" id="KW-0238">DNA-binding</keyword>
<dbReference type="GO" id="GO:0015074">
    <property type="term" value="P:DNA integration"/>
    <property type="evidence" value="ECO:0007669"/>
    <property type="project" value="UniProtKB-KW"/>
</dbReference>
<gene>
    <name evidence="6" type="ORF">FSO04_12110</name>
</gene>
<keyword evidence="2" id="KW-0229">DNA integration</keyword>
<dbReference type="Pfam" id="PF22022">
    <property type="entry name" value="Phage_int_M"/>
    <property type="match status" value="1"/>
</dbReference>
<evidence type="ECO:0000256" key="1">
    <source>
        <dbReference type="ARBA" id="ARBA00008857"/>
    </source>
</evidence>
<dbReference type="OrthoDB" id="9775880at2"/>
<dbReference type="Pfam" id="PF13356">
    <property type="entry name" value="Arm-DNA-bind_3"/>
    <property type="match status" value="1"/>
</dbReference>
<evidence type="ECO:0000259" key="5">
    <source>
        <dbReference type="PROSITE" id="PS51898"/>
    </source>
</evidence>
<dbReference type="Gene3D" id="1.10.443.10">
    <property type="entry name" value="Intergrase catalytic core"/>
    <property type="match status" value="1"/>
</dbReference>
<dbReference type="Gene3D" id="1.10.150.130">
    <property type="match status" value="1"/>
</dbReference>
<sequence>MSICIVSTSITSMLNDREMPLTIIEINRAKTDGAALKLPDKDGLYLRVTKTTKGWRFDFRFDNRRYTISYGLYPSVSPAKARELHQEARRQLAEGINPAFRKRLEKLARGASFGNSFEATARNWYEGKQEQRSHAWREAHDLYLRRDLNPYIGDMPLSQVDARALLNVLEKIRIDRGVKIAERVRQTAVQVFDHAIRKLRIQANPARVLQGWADIPPQVSHEPLREDEIHEFVERLDADTGSAATKLCILLMLLTFVRKNEIAHARWTEFDHENAVWVIPAERMKMREPHVVPLSRQALAALEQLKPLSFASDYLFPSLSSIYKPMNLATPNVVFERMGYGGRFTPHGIRATASTWLNNRGVRADVIERQLAHVERNRVRAAYNRADYMSERIAMMQMWADFVLPDHATTGGTLSVPLPQYVEQ</sequence>
<dbReference type="GO" id="GO:0006310">
    <property type="term" value="P:DNA recombination"/>
    <property type="evidence" value="ECO:0007669"/>
    <property type="project" value="UniProtKB-KW"/>
</dbReference>
<dbReference type="InterPro" id="IPR050808">
    <property type="entry name" value="Phage_Integrase"/>
</dbReference>
<keyword evidence="4" id="KW-0233">DNA recombination</keyword>
<proteinExistence type="inferred from homology"/>
<dbReference type="PANTHER" id="PTHR30629">
    <property type="entry name" value="PROPHAGE INTEGRASE"/>
    <property type="match status" value="1"/>
</dbReference>
<dbReference type="InterPro" id="IPR011010">
    <property type="entry name" value="DNA_brk_join_enz"/>
</dbReference>
<feature type="domain" description="Tyr recombinase" evidence="5">
    <location>
        <begin position="219"/>
        <end position="396"/>
    </location>
</feature>
<evidence type="ECO:0000256" key="2">
    <source>
        <dbReference type="ARBA" id="ARBA00022908"/>
    </source>
</evidence>
<dbReference type="InterPro" id="IPR002104">
    <property type="entry name" value="Integrase_catalytic"/>
</dbReference>
<dbReference type="InterPro" id="IPR038488">
    <property type="entry name" value="Integrase_DNA-bd_sf"/>
</dbReference>
<organism evidence="6 7">
    <name type="scientific">Paraburkholderia madseniana</name>
    <dbReference type="NCBI Taxonomy" id="2599607"/>
    <lineage>
        <taxon>Bacteria</taxon>
        <taxon>Pseudomonadati</taxon>
        <taxon>Pseudomonadota</taxon>
        <taxon>Betaproteobacteria</taxon>
        <taxon>Burkholderiales</taxon>
        <taxon>Burkholderiaceae</taxon>
        <taxon>Paraburkholderia</taxon>
    </lineage>
</organism>
<dbReference type="CDD" id="cd00801">
    <property type="entry name" value="INT_P4_C"/>
    <property type="match status" value="1"/>
</dbReference>
<dbReference type="InterPro" id="IPR010998">
    <property type="entry name" value="Integrase_recombinase_N"/>
</dbReference>
<dbReference type="Gene3D" id="3.30.160.390">
    <property type="entry name" value="Integrase, DNA-binding domain"/>
    <property type="match status" value="1"/>
</dbReference>
<accession>A0A6N6WGI2</accession>
<dbReference type="PROSITE" id="PS51898">
    <property type="entry name" value="TYR_RECOMBINASE"/>
    <property type="match status" value="1"/>
</dbReference>
<comment type="caution">
    <text evidence="6">The sequence shown here is derived from an EMBL/GenBank/DDBJ whole genome shotgun (WGS) entry which is preliminary data.</text>
</comment>
<evidence type="ECO:0000256" key="4">
    <source>
        <dbReference type="ARBA" id="ARBA00023172"/>
    </source>
</evidence>
<evidence type="ECO:0000313" key="7">
    <source>
        <dbReference type="Proteomes" id="UP000463700"/>
    </source>
</evidence>
<dbReference type="EMBL" id="VOSW01000019">
    <property type="protein sequence ID" value="KAE8759643.1"/>
    <property type="molecule type" value="Genomic_DNA"/>
</dbReference>
<reference evidence="6 7" key="1">
    <citation type="journal article" date="2020" name="Int. J. Syst. Evol. Microbiol.">
        <title>Paraburkholderia madseniana sp. nov., a phenolic acid-degrading bacterium isolated from acidic forest soil.</title>
        <authorList>
            <person name="Wilhelm R.C."/>
            <person name="Murphy S.J.L."/>
            <person name="Feriancek N.M."/>
            <person name="Karasz D.C."/>
            <person name="DeRito C.M."/>
            <person name="Newman J.D."/>
            <person name="Buckley D.H."/>
        </authorList>
    </citation>
    <scope>NUCLEOTIDE SEQUENCE [LARGE SCALE GENOMIC DNA]</scope>
    <source>
        <strain evidence="6 7">RP11</strain>
    </source>
</reference>
<dbReference type="AlphaFoldDB" id="A0A6N6WGI2"/>
<dbReference type="InterPro" id="IPR013762">
    <property type="entry name" value="Integrase-like_cat_sf"/>
</dbReference>